<dbReference type="Gene3D" id="1.10.1740.10">
    <property type="match status" value="1"/>
</dbReference>
<dbReference type="Pfam" id="PF07638">
    <property type="entry name" value="Sigma70_ECF"/>
    <property type="match status" value="1"/>
</dbReference>
<dbReference type="KEGG" id="snep:Enr13x_32580"/>
<evidence type="ECO:0000259" key="1">
    <source>
        <dbReference type="Pfam" id="PF07638"/>
    </source>
</evidence>
<accession>A0A518HRC0</accession>
<protein>
    <submittedName>
        <fullName evidence="2">RNA polymerase sigma factor</fullName>
    </submittedName>
</protein>
<dbReference type="OrthoDB" id="291381at2"/>
<feature type="domain" description="RNA polymerase sigma-70 ECF-like HTH" evidence="1">
    <location>
        <begin position="4"/>
        <end position="192"/>
    </location>
</feature>
<dbReference type="InterPro" id="IPR053812">
    <property type="entry name" value="HTH_Sigma70_ECF-like"/>
</dbReference>
<dbReference type="AlphaFoldDB" id="A0A518HRC0"/>
<dbReference type="GO" id="GO:0006352">
    <property type="term" value="P:DNA-templated transcription initiation"/>
    <property type="evidence" value="ECO:0007669"/>
    <property type="project" value="InterPro"/>
</dbReference>
<name>A0A518HRC0_9BACT</name>
<gene>
    <name evidence="2" type="ORF">Enr13x_32580</name>
</gene>
<dbReference type="GO" id="GO:0003700">
    <property type="term" value="F:DNA-binding transcription factor activity"/>
    <property type="evidence" value="ECO:0007669"/>
    <property type="project" value="InterPro"/>
</dbReference>
<sequence>MDEMGSVSIWVQQLPDDEREAQSKIFERYQAQLVQYAANRLRQMGVRSKDADDIAQEVFLGLFCRSAAGKMPDLNNRDQLWLKLRRICGDRVKDARRRRTLATESVFGLGESQSSLSPLQANLRPSEDLESCLIAVEHSLLKRKMEEKHPDLPVIASLKMQGYTVSEIASKIDAPKRTIERRLRSIDEICRQYQQAEPEAT</sequence>
<reference evidence="2 3" key="1">
    <citation type="submission" date="2019-03" db="EMBL/GenBank/DDBJ databases">
        <title>Deep-cultivation of Planctomycetes and their phenomic and genomic characterization uncovers novel biology.</title>
        <authorList>
            <person name="Wiegand S."/>
            <person name="Jogler M."/>
            <person name="Boedeker C."/>
            <person name="Pinto D."/>
            <person name="Vollmers J."/>
            <person name="Rivas-Marin E."/>
            <person name="Kohn T."/>
            <person name="Peeters S.H."/>
            <person name="Heuer A."/>
            <person name="Rast P."/>
            <person name="Oberbeckmann S."/>
            <person name="Bunk B."/>
            <person name="Jeske O."/>
            <person name="Meyerdierks A."/>
            <person name="Storesund J.E."/>
            <person name="Kallscheuer N."/>
            <person name="Luecker S."/>
            <person name="Lage O.M."/>
            <person name="Pohl T."/>
            <person name="Merkel B.J."/>
            <person name="Hornburger P."/>
            <person name="Mueller R.-W."/>
            <person name="Bruemmer F."/>
            <person name="Labrenz M."/>
            <person name="Spormann A.M."/>
            <person name="Op den Camp H."/>
            <person name="Overmann J."/>
            <person name="Amann R."/>
            <person name="Jetten M.S.M."/>
            <person name="Mascher T."/>
            <person name="Medema M.H."/>
            <person name="Devos D.P."/>
            <person name="Kaster A.-K."/>
            <person name="Ovreas L."/>
            <person name="Rohde M."/>
            <person name="Galperin M.Y."/>
            <person name="Jogler C."/>
        </authorList>
    </citation>
    <scope>NUCLEOTIDE SEQUENCE [LARGE SCALE GENOMIC DNA]</scope>
    <source>
        <strain evidence="2 3">Enr13</strain>
    </source>
</reference>
<keyword evidence="3" id="KW-1185">Reference proteome</keyword>
<dbReference type="SUPFAM" id="SSF88946">
    <property type="entry name" value="Sigma2 domain of RNA polymerase sigma factors"/>
    <property type="match status" value="1"/>
</dbReference>
<dbReference type="InterPro" id="IPR013325">
    <property type="entry name" value="RNA_pol_sigma_r2"/>
</dbReference>
<evidence type="ECO:0000313" key="3">
    <source>
        <dbReference type="Proteomes" id="UP000319004"/>
    </source>
</evidence>
<evidence type="ECO:0000313" key="2">
    <source>
        <dbReference type="EMBL" id="QDV43402.1"/>
    </source>
</evidence>
<proteinExistence type="predicted"/>
<dbReference type="RefSeq" id="WP_145387535.1">
    <property type="nucleotide sequence ID" value="NZ_CP037423.1"/>
</dbReference>
<organism evidence="2 3">
    <name type="scientific">Stieleria neptunia</name>
    <dbReference type="NCBI Taxonomy" id="2527979"/>
    <lineage>
        <taxon>Bacteria</taxon>
        <taxon>Pseudomonadati</taxon>
        <taxon>Planctomycetota</taxon>
        <taxon>Planctomycetia</taxon>
        <taxon>Pirellulales</taxon>
        <taxon>Pirellulaceae</taxon>
        <taxon>Stieleria</taxon>
    </lineage>
</organism>
<dbReference type="Proteomes" id="UP000319004">
    <property type="component" value="Chromosome"/>
</dbReference>
<dbReference type="EMBL" id="CP037423">
    <property type="protein sequence ID" value="QDV43402.1"/>
    <property type="molecule type" value="Genomic_DNA"/>
</dbReference>